<dbReference type="Gene3D" id="3.40.50.2300">
    <property type="match status" value="1"/>
</dbReference>
<dbReference type="SMART" id="SM00448">
    <property type="entry name" value="REC"/>
    <property type="match status" value="1"/>
</dbReference>
<dbReference type="GO" id="GO:0007623">
    <property type="term" value="P:circadian rhythm"/>
    <property type="evidence" value="ECO:0007669"/>
    <property type="project" value="UniProtKB-ARBA"/>
</dbReference>
<comment type="subcellular location">
    <subcellularLocation>
        <location evidence="1">Nucleus</location>
    </subcellularLocation>
</comment>
<keyword evidence="5" id="KW-0090">Biological rhythms</keyword>
<dbReference type="GO" id="GO:0009736">
    <property type="term" value="P:cytokinin-activated signaling pathway"/>
    <property type="evidence" value="ECO:0007669"/>
    <property type="project" value="InterPro"/>
</dbReference>
<evidence type="ECO:0000256" key="6">
    <source>
        <dbReference type="ARBA" id="ARBA00023163"/>
    </source>
</evidence>
<protein>
    <recommendedName>
        <fullName evidence="10">Response regulatory domain-containing protein</fullName>
    </recommendedName>
</protein>
<evidence type="ECO:0000313" key="11">
    <source>
        <dbReference type="EMBL" id="KAG8501268.1"/>
    </source>
</evidence>
<evidence type="ECO:0000256" key="8">
    <source>
        <dbReference type="PROSITE-ProRule" id="PRU00169"/>
    </source>
</evidence>
<comment type="similarity">
    <text evidence="2">Belongs to the ARR-like family.</text>
</comment>
<feature type="compositionally biased region" description="Polar residues" evidence="9">
    <location>
        <begin position="538"/>
        <end position="548"/>
    </location>
</feature>
<dbReference type="Pfam" id="PF00072">
    <property type="entry name" value="Response_reg"/>
    <property type="match status" value="1"/>
</dbReference>
<dbReference type="InterPro" id="IPR001789">
    <property type="entry name" value="Sig_transdc_resp-reg_receiver"/>
</dbReference>
<dbReference type="SUPFAM" id="SSF52172">
    <property type="entry name" value="CheY-like"/>
    <property type="match status" value="1"/>
</dbReference>
<dbReference type="GO" id="GO:0010017">
    <property type="term" value="P:red or far-red light signaling pathway"/>
    <property type="evidence" value="ECO:0007669"/>
    <property type="project" value="UniProtKB-ARBA"/>
</dbReference>
<feature type="compositionally biased region" description="Low complexity" evidence="9">
    <location>
        <begin position="498"/>
        <end position="524"/>
    </location>
</feature>
<feature type="compositionally biased region" description="Polar residues" evidence="9">
    <location>
        <begin position="635"/>
        <end position="659"/>
    </location>
</feature>
<comment type="caution">
    <text evidence="11">The sequence shown here is derived from an EMBL/GenBank/DDBJ whole genome shotgun (WGS) entry which is preliminary data.</text>
</comment>
<feature type="domain" description="Response regulatory" evidence="10">
    <location>
        <begin position="83"/>
        <end position="201"/>
    </location>
</feature>
<keyword evidence="6" id="KW-0804">Transcription</keyword>
<feature type="compositionally biased region" description="Polar residues" evidence="9">
    <location>
        <begin position="466"/>
        <end position="497"/>
    </location>
</feature>
<accession>A0A8J5ZFV0</accession>
<evidence type="ECO:0000256" key="4">
    <source>
        <dbReference type="ARBA" id="ARBA00023015"/>
    </source>
</evidence>
<keyword evidence="12" id="KW-1185">Reference proteome</keyword>
<keyword evidence="3" id="KW-0902">Two-component regulatory system</keyword>
<evidence type="ECO:0000256" key="9">
    <source>
        <dbReference type="SAM" id="MobiDB-lite"/>
    </source>
</evidence>
<keyword evidence="7" id="KW-0539">Nucleus</keyword>
<dbReference type="GO" id="GO:0000160">
    <property type="term" value="P:phosphorelay signal transduction system"/>
    <property type="evidence" value="ECO:0007669"/>
    <property type="project" value="UniProtKB-KW"/>
</dbReference>
<dbReference type="InterPro" id="IPR011006">
    <property type="entry name" value="CheY-like_superfamily"/>
</dbReference>
<comment type="caution">
    <text evidence="8">Lacks conserved residue(s) required for the propagation of feature annotation.</text>
</comment>
<dbReference type="GO" id="GO:0005634">
    <property type="term" value="C:nucleus"/>
    <property type="evidence" value="ECO:0007669"/>
    <property type="project" value="UniProtKB-SubCell"/>
</dbReference>
<dbReference type="EMBL" id="JAHUZN010000002">
    <property type="protein sequence ID" value="KAG8501268.1"/>
    <property type="molecule type" value="Genomic_DNA"/>
</dbReference>
<evidence type="ECO:0000256" key="3">
    <source>
        <dbReference type="ARBA" id="ARBA00023012"/>
    </source>
</evidence>
<dbReference type="InterPro" id="IPR045279">
    <property type="entry name" value="ARR-like"/>
</dbReference>
<dbReference type="GO" id="GO:0045892">
    <property type="term" value="P:negative regulation of DNA-templated transcription"/>
    <property type="evidence" value="ECO:0007669"/>
    <property type="project" value="UniProtKB-ARBA"/>
</dbReference>
<evidence type="ECO:0000259" key="10">
    <source>
        <dbReference type="PROSITE" id="PS50110"/>
    </source>
</evidence>
<dbReference type="PANTHER" id="PTHR43874:SF195">
    <property type="entry name" value="TWO-COMPONENT RESPONSE REGULATOR-LIKE PRR37 ISOFORM X1"/>
    <property type="match status" value="1"/>
</dbReference>
<dbReference type="PANTHER" id="PTHR43874">
    <property type="entry name" value="TWO-COMPONENT RESPONSE REGULATOR"/>
    <property type="match status" value="1"/>
</dbReference>
<reference evidence="11 12" key="1">
    <citation type="journal article" date="2021" name="bioRxiv">
        <title>The Gossypium anomalum genome as a resource for cotton improvement and evolutionary analysis of hybrid incompatibility.</title>
        <authorList>
            <person name="Grover C.E."/>
            <person name="Yuan D."/>
            <person name="Arick M.A."/>
            <person name="Miller E.R."/>
            <person name="Hu G."/>
            <person name="Peterson D.G."/>
            <person name="Wendel J.F."/>
            <person name="Udall J.A."/>
        </authorList>
    </citation>
    <scope>NUCLEOTIDE SEQUENCE [LARGE SCALE GENOMIC DNA]</scope>
    <source>
        <strain evidence="11">JFW-Udall</strain>
        <tissue evidence="11">Leaf</tissue>
    </source>
</reference>
<dbReference type="Proteomes" id="UP000701853">
    <property type="component" value="Chromosome 2"/>
</dbReference>
<evidence type="ECO:0000256" key="1">
    <source>
        <dbReference type="ARBA" id="ARBA00004123"/>
    </source>
</evidence>
<dbReference type="OrthoDB" id="60033at2759"/>
<gene>
    <name evidence="11" type="ORF">CXB51_003391</name>
</gene>
<sequence>MGMVQMNNNGPGTGGLVELNTHICDENTNIRDGVTGEGKGLSDEDESRINEDVENRNIGKKAVVQLRGPLVCWERFLPLRSLKVLLVENDDSTRHVVCALLRNCGYEVTAVSNGLLAWKILEDLTNHIDLVLSEVVMPCLSGIGLLCKIMNHKTRKNIPVIMMSSHDSMNIVLKCLSKGAVDFLVKPIRKNELKNLWQHVWRKCHSSSCSGSGSGIQTQKSTKSKSGDSDNNTGNNKDDDIGSVGLNAQDRSDNGSGTQSSWTKRAIEVDSSQPISARDQVMHSRSEVLGNSWVPVTITRECDSRDDELANAVKGKDLEIGVPKITALQLENPSAKVHTNVAGGNQEKLSELNPSKDDEKLEKAQLELTGEKLGVDLVNRAADVIGVISKNTDARIESAVFDIPDGLPKVSHTKGKVIYKTKEMPSLELSLKRLIDVGDSGTSAHERNVLRHSDLSAFSRYNSGSTANQAPVGNVGSCSPLDNSLEAANTDSMKNFHSNSNNMPPNQQSNGSSNNNDMGSTTNNAFSKSAVLNDKPASKTSVPSSAFQPVQKGHATAMQPPAEDKADAAIGKKILAKAKCTDQQVRVQHHHHHYYHYHHHVHKMPQNQKLDNQDDLCQCGSSNMSSAPHVEANAGNHSSNGSAPESNHGSNGQNGNITALNSRGLNLESENGLLGKGGTVGGIGLAGSNGADQNRFAQREAALNKFRQKRKERCFEKKLYWYLMGLSPSTVTSSELIYKFDIRAERSWLSRDHGFEDSLYDKSQKTKTRIPIANINTLPLDRTNFCLPDYEEGALGFGRNYYYYLAAEGNNPCKGCPNI</sequence>
<dbReference type="CDD" id="cd17582">
    <property type="entry name" value="psREC_PRR"/>
    <property type="match status" value="1"/>
</dbReference>
<name>A0A8J5ZFV0_9ROSI</name>
<evidence type="ECO:0000256" key="5">
    <source>
        <dbReference type="ARBA" id="ARBA00023108"/>
    </source>
</evidence>
<feature type="region of interest" description="Disordered" evidence="9">
    <location>
        <begin position="628"/>
        <end position="659"/>
    </location>
</feature>
<evidence type="ECO:0000256" key="7">
    <source>
        <dbReference type="ARBA" id="ARBA00023242"/>
    </source>
</evidence>
<feature type="region of interest" description="Disordered" evidence="9">
    <location>
        <begin position="466"/>
        <end position="564"/>
    </location>
</feature>
<organism evidence="11 12">
    <name type="scientific">Gossypium anomalum</name>
    <dbReference type="NCBI Taxonomy" id="47600"/>
    <lineage>
        <taxon>Eukaryota</taxon>
        <taxon>Viridiplantae</taxon>
        <taxon>Streptophyta</taxon>
        <taxon>Embryophyta</taxon>
        <taxon>Tracheophyta</taxon>
        <taxon>Spermatophyta</taxon>
        <taxon>Magnoliopsida</taxon>
        <taxon>eudicotyledons</taxon>
        <taxon>Gunneridae</taxon>
        <taxon>Pentapetalae</taxon>
        <taxon>rosids</taxon>
        <taxon>malvids</taxon>
        <taxon>Malvales</taxon>
        <taxon>Malvaceae</taxon>
        <taxon>Malvoideae</taxon>
        <taxon>Gossypium</taxon>
    </lineage>
</organism>
<evidence type="ECO:0000256" key="2">
    <source>
        <dbReference type="ARBA" id="ARBA00010330"/>
    </source>
</evidence>
<feature type="region of interest" description="Disordered" evidence="9">
    <location>
        <begin position="206"/>
        <end position="280"/>
    </location>
</feature>
<dbReference type="AlphaFoldDB" id="A0A8J5ZFV0"/>
<proteinExistence type="inferred from homology"/>
<dbReference type="FunFam" id="3.40.50.2300:FF:000214">
    <property type="entry name" value="Two-component response regulator-like PRR37"/>
    <property type="match status" value="1"/>
</dbReference>
<keyword evidence="4" id="KW-0805">Transcription regulation</keyword>
<dbReference type="PROSITE" id="PS50110">
    <property type="entry name" value="RESPONSE_REGULATORY"/>
    <property type="match status" value="1"/>
</dbReference>
<evidence type="ECO:0000313" key="12">
    <source>
        <dbReference type="Proteomes" id="UP000701853"/>
    </source>
</evidence>
<feature type="compositionally biased region" description="Polar residues" evidence="9">
    <location>
        <begin position="254"/>
        <end position="263"/>
    </location>
</feature>